<dbReference type="Proteomes" id="UP001221142">
    <property type="component" value="Unassembled WGS sequence"/>
</dbReference>
<feature type="transmembrane region" description="Helical" evidence="1">
    <location>
        <begin position="127"/>
        <end position="152"/>
    </location>
</feature>
<organism evidence="2 3">
    <name type="scientific">Roridomyces roridus</name>
    <dbReference type="NCBI Taxonomy" id="1738132"/>
    <lineage>
        <taxon>Eukaryota</taxon>
        <taxon>Fungi</taxon>
        <taxon>Dikarya</taxon>
        <taxon>Basidiomycota</taxon>
        <taxon>Agaricomycotina</taxon>
        <taxon>Agaricomycetes</taxon>
        <taxon>Agaricomycetidae</taxon>
        <taxon>Agaricales</taxon>
        <taxon>Marasmiineae</taxon>
        <taxon>Mycenaceae</taxon>
        <taxon>Roridomyces</taxon>
    </lineage>
</organism>
<dbReference type="EMBL" id="JARKIF010000002">
    <property type="protein sequence ID" value="KAJ7647039.1"/>
    <property type="molecule type" value="Genomic_DNA"/>
</dbReference>
<keyword evidence="1" id="KW-1133">Transmembrane helix</keyword>
<feature type="transmembrane region" description="Helical" evidence="1">
    <location>
        <begin position="221"/>
        <end position="242"/>
    </location>
</feature>
<comment type="caution">
    <text evidence="2">The sequence shown here is derived from an EMBL/GenBank/DDBJ whole genome shotgun (WGS) entry which is preliminary data.</text>
</comment>
<feature type="transmembrane region" description="Helical" evidence="1">
    <location>
        <begin position="49"/>
        <end position="72"/>
    </location>
</feature>
<keyword evidence="3" id="KW-1185">Reference proteome</keyword>
<evidence type="ECO:0000313" key="3">
    <source>
        <dbReference type="Proteomes" id="UP001221142"/>
    </source>
</evidence>
<sequence>MAPPFLIDSAQIVGLFMETLLYGVYLVTLAQCLRALLWSPADHCFKKVIHWHMLAAAMLMFTFATLDVAFGLRHNLDAFVYYTGPGGAKEEFENISYWVQVTDYVAQTCVGDSILIYRCWMIWNKRWLIVLPSIVLWLAGTTCGAILIHTFATMQTPALTETTSATPWVDGMTALTLAMNLLSTFLIVCRIWSIDRETTALMATSTGANRRVSKLRMVMRILIDSAALYTVCVIVFVATYVAGSNANYGTSDNLVQIIGISFNLIIIRVNSESEAAASAPESRVTHSLRWGGPVRRRDTLFTTYPGRASDIAKENVLEIKVSQDVEMGTGSEV</sequence>
<reference evidence="2" key="1">
    <citation type="submission" date="2023-03" db="EMBL/GenBank/DDBJ databases">
        <title>Massive genome expansion in bonnet fungi (Mycena s.s.) driven by repeated elements and novel gene families across ecological guilds.</title>
        <authorList>
            <consortium name="Lawrence Berkeley National Laboratory"/>
            <person name="Harder C.B."/>
            <person name="Miyauchi S."/>
            <person name="Viragh M."/>
            <person name="Kuo A."/>
            <person name="Thoen E."/>
            <person name="Andreopoulos B."/>
            <person name="Lu D."/>
            <person name="Skrede I."/>
            <person name="Drula E."/>
            <person name="Henrissat B."/>
            <person name="Morin E."/>
            <person name="Kohler A."/>
            <person name="Barry K."/>
            <person name="LaButti K."/>
            <person name="Morin E."/>
            <person name="Salamov A."/>
            <person name="Lipzen A."/>
            <person name="Mereny Z."/>
            <person name="Hegedus B."/>
            <person name="Baldrian P."/>
            <person name="Stursova M."/>
            <person name="Weitz H."/>
            <person name="Taylor A."/>
            <person name="Grigoriev I.V."/>
            <person name="Nagy L.G."/>
            <person name="Martin F."/>
            <person name="Kauserud H."/>
        </authorList>
    </citation>
    <scope>NUCLEOTIDE SEQUENCE</scope>
    <source>
        <strain evidence="2">9284</strain>
    </source>
</reference>
<protein>
    <submittedName>
        <fullName evidence="2">Uncharacterized protein</fullName>
    </submittedName>
</protein>
<gene>
    <name evidence="2" type="ORF">FB45DRAFT_186973</name>
</gene>
<evidence type="ECO:0000256" key="1">
    <source>
        <dbReference type="SAM" id="Phobius"/>
    </source>
</evidence>
<keyword evidence="1" id="KW-0472">Membrane</keyword>
<feature type="transmembrane region" description="Helical" evidence="1">
    <location>
        <begin position="12"/>
        <end position="37"/>
    </location>
</feature>
<accession>A0AAD7CEN4</accession>
<dbReference type="AlphaFoldDB" id="A0AAD7CEN4"/>
<keyword evidence="1" id="KW-0812">Transmembrane</keyword>
<evidence type="ECO:0000313" key="2">
    <source>
        <dbReference type="EMBL" id="KAJ7647039.1"/>
    </source>
</evidence>
<proteinExistence type="predicted"/>
<feature type="transmembrane region" description="Helical" evidence="1">
    <location>
        <begin position="172"/>
        <end position="192"/>
    </location>
</feature>
<name>A0AAD7CEN4_9AGAR</name>